<dbReference type="Pfam" id="PF13715">
    <property type="entry name" value="CarbopepD_reg_2"/>
    <property type="match status" value="1"/>
</dbReference>
<keyword evidence="2" id="KW-0378">Hydrolase</keyword>
<comment type="caution">
    <text evidence="2">The sequence shown here is derived from an EMBL/GenBank/DDBJ whole genome shotgun (WGS) entry which is preliminary data.</text>
</comment>
<dbReference type="Pfam" id="PF14905">
    <property type="entry name" value="OMP_b-brl_3"/>
    <property type="match status" value="1"/>
</dbReference>
<dbReference type="InterPro" id="IPR008969">
    <property type="entry name" value="CarboxyPept-like_regulatory"/>
</dbReference>
<accession>A0A316B5J0</accession>
<dbReference type="Gene3D" id="2.60.40.1120">
    <property type="entry name" value="Carboxypeptidase-like, regulatory domain"/>
    <property type="match status" value="1"/>
</dbReference>
<keyword evidence="2" id="KW-0121">Carboxypeptidase</keyword>
<dbReference type="RefSeq" id="WP_109674526.1">
    <property type="nucleotide sequence ID" value="NZ_QGDT01000005.1"/>
</dbReference>
<evidence type="ECO:0000313" key="3">
    <source>
        <dbReference type="Proteomes" id="UP000245880"/>
    </source>
</evidence>
<keyword evidence="2" id="KW-0645">Protease</keyword>
<gene>
    <name evidence="2" type="ORF">CLV98_10587</name>
</gene>
<dbReference type="OrthoDB" id="1682379at2"/>
<dbReference type="Proteomes" id="UP000245880">
    <property type="component" value="Unassembled WGS sequence"/>
</dbReference>
<organism evidence="2 3">
    <name type="scientific">Dyadobacter jejuensis</name>
    <dbReference type="NCBI Taxonomy" id="1082580"/>
    <lineage>
        <taxon>Bacteria</taxon>
        <taxon>Pseudomonadati</taxon>
        <taxon>Bacteroidota</taxon>
        <taxon>Cytophagia</taxon>
        <taxon>Cytophagales</taxon>
        <taxon>Spirosomataceae</taxon>
        <taxon>Dyadobacter</taxon>
    </lineage>
</organism>
<name>A0A316B5J0_9BACT</name>
<dbReference type="InterPro" id="IPR041700">
    <property type="entry name" value="OMP_b-brl_3"/>
</dbReference>
<dbReference type="SUPFAM" id="SSF56935">
    <property type="entry name" value="Porins"/>
    <property type="match status" value="1"/>
</dbReference>
<reference evidence="2 3" key="1">
    <citation type="submission" date="2018-03" db="EMBL/GenBank/DDBJ databases">
        <title>Genomic Encyclopedia of Archaeal and Bacterial Type Strains, Phase II (KMG-II): from individual species to whole genera.</title>
        <authorList>
            <person name="Goeker M."/>
        </authorList>
    </citation>
    <scope>NUCLEOTIDE SEQUENCE [LARGE SCALE GENOMIC DNA]</scope>
    <source>
        <strain evidence="2 3">DSM 100346</strain>
    </source>
</reference>
<dbReference type="SUPFAM" id="SSF49464">
    <property type="entry name" value="Carboxypeptidase regulatory domain-like"/>
    <property type="match status" value="1"/>
</dbReference>
<dbReference type="EMBL" id="QGDT01000005">
    <property type="protein sequence ID" value="PWJ57907.1"/>
    <property type="molecule type" value="Genomic_DNA"/>
</dbReference>
<dbReference type="GO" id="GO:0004180">
    <property type="term" value="F:carboxypeptidase activity"/>
    <property type="evidence" value="ECO:0007669"/>
    <property type="project" value="UniProtKB-KW"/>
</dbReference>
<evidence type="ECO:0000313" key="2">
    <source>
        <dbReference type="EMBL" id="PWJ57907.1"/>
    </source>
</evidence>
<protein>
    <submittedName>
        <fullName evidence="2">Carboxypeptidase-like protein</fullName>
    </submittedName>
</protein>
<evidence type="ECO:0000259" key="1">
    <source>
        <dbReference type="Pfam" id="PF14905"/>
    </source>
</evidence>
<dbReference type="AlphaFoldDB" id="A0A316B5J0"/>
<feature type="domain" description="Outer membrane protein beta-barrel" evidence="1">
    <location>
        <begin position="429"/>
        <end position="895"/>
    </location>
</feature>
<keyword evidence="3" id="KW-1185">Reference proteome</keyword>
<proteinExistence type="predicted"/>
<sequence>MAKTYTPAIVIVFVFMSLWGHSQGIILEGVVHNASDTTALPGAIITLQKEAVENIDQGTMANEAGKYRIGQIPAGAYTLKASFIGFKTITKDLLLINGQNQVLDLFLEEESNELAEVKIVGQVSAGAQNGDTTAYNADAFKTTADASAQELIEKLPGITMENGKVQAQGEDIQQILVDGKQYFGADVAKALQNLPAEVIASIELYDKQSDKSEMSGFDDGQRQKTINIVTKPNRRNGQFGKASAGYGSNQRYAAGASVNVFDNDLRLTFTGLTNNVNTTTYQTGQSSQGDDKPNTGVMTTNSFGVNYSGKWSEKIEASGSYTYTQRHNTALQTKFRNFVNPADSGRTYQEQSTRIDKDRIHQANMRIDFKINERNRILFRPNLNFTNNDDYSYFTGQTNNLNSALNETENKSIGNGNNVSISNSVIYSHRFSKPGRSLSFRMTNAYRINDYQGTRESDNVYFRTPDKNKTLNQLTKFDKSGYSWEVDLSYSEPIGSNGRMQLSHERGNRVDDSDKRLLDYQEVDQEYTILNTGLSNTFKSEYLTQKTEWSYQYRKEKLRIQVAGQYQSAKLVNNQIFPTDYALSRTFDNVLPSAKIEYRFSKTRNLQLDYRTSTDAPSINELQQVYNIYNPLYVRTGNPNLVQSTNNKIQAKYKTQNPDKNSTFFAMIQSSIIPNYQTNSTFTARSPIALTETDTLQTGSQLSMPVNLNGYWNISTYVNYGQPINWIKSKVSFNTSVSHSQLPSLIDSIRNMTYTSNFRLGTSVSSNISEFVDFQVSTRSGYSMVKRSLRNTHNNSFNQNTRLRLTWILWKGLVYRTDLIHTINTGLSAGYNTNYMIWNMTLGKKLFANRRGEISLNVFDLLKQNVSIKRNIADTYVQDTQSNVLQRYFLLTFTYNIRRFPDSTKGQLSR</sequence>